<feature type="compositionally biased region" description="Polar residues" evidence="5">
    <location>
        <begin position="67"/>
        <end position="78"/>
    </location>
</feature>
<dbReference type="CDD" id="cd12223">
    <property type="entry name" value="RRM_SR140"/>
    <property type="match status" value="1"/>
</dbReference>
<name>A0AAE1UN79_9SOLA</name>
<dbReference type="InterPro" id="IPR035967">
    <property type="entry name" value="SWAP/Surp_sf"/>
</dbReference>
<dbReference type="PANTHER" id="PTHR23140:SF0">
    <property type="entry name" value="U2 SNRNP-ASSOCIATED SURP MOTIF-CONTAINING PROTEIN"/>
    <property type="match status" value="1"/>
</dbReference>
<dbReference type="SMART" id="SM00648">
    <property type="entry name" value="SWAP"/>
    <property type="match status" value="1"/>
</dbReference>
<dbReference type="SMART" id="SM00360">
    <property type="entry name" value="RRM"/>
    <property type="match status" value="1"/>
</dbReference>
<organism evidence="9 10">
    <name type="scientific">Anisodus tanguticus</name>
    <dbReference type="NCBI Taxonomy" id="243964"/>
    <lineage>
        <taxon>Eukaryota</taxon>
        <taxon>Viridiplantae</taxon>
        <taxon>Streptophyta</taxon>
        <taxon>Embryophyta</taxon>
        <taxon>Tracheophyta</taxon>
        <taxon>Spermatophyta</taxon>
        <taxon>Magnoliopsida</taxon>
        <taxon>eudicotyledons</taxon>
        <taxon>Gunneridae</taxon>
        <taxon>Pentapetalae</taxon>
        <taxon>asterids</taxon>
        <taxon>lamiids</taxon>
        <taxon>Solanales</taxon>
        <taxon>Solanaceae</taxon>
        <taxon>Solanoideae</taxon>
        <taxon>Hyoscyameae</taxon>
        <taxon>Anisodus</taxon>
    </lineage>
</organism>
<feature type="domain" description="RRM" evidence="6">
    <location>
        <begin position="78"/>
        <end position="159"/>
    </location>
</feature>
<evidence type="ECO:0008006" key="11">
    <source>
        <dbReference type="Google" id="ProtNLM"/>
    </source>
</evidence>
<feature type="domain" description="SURP motif" evidence="7">
    <location>
        <begin position="238"/>
        <end position="281"/>
    </location>
</feature>
<dbReference type="Gene3D" id="6.10.140.420">
    <property type="match status" value="1"/>
</dbReference>
<reference evidence="9" key="1">
    <citation type="submission" date="2023-12" db="EMBL/GenBank/DDBJ databases">
        <title>Genome assembly of Anisodus tanguticus.</title>
        <authorList>
            <person name="Wang Y.-J."/>
        </authorList>
    </citation>
    <scope>NUCLEOTIDE SEQUENCE</scope>
    <source>
        <strain evidence="9">KB-2021</strain>
        <tissue evidence="9">Leaf</tissue>
    </source>
</reference>
<evidence type="ECO:0000256" key="1">
    <source>
        <dbReference type="ARBA" id="ARBA00022664"/>
    </source>
</evidence>
<dbReference type="InterPro" id="IPR047488">
    <property type="entry name" value="SR140_cwf21"/>
</dbReference>
<evidence type="ECO:0000256" key="4">
    <source>
        <dbReference type="SAM" id="Coils"/>
    </source>
</evidence>
<keyword evidence="4" id="KW-0175">Coiled coil</keyword>
<dbReference type="SMART" id="SM01115">
    <property type="entry name" value="cwf21"/>
    <property type="match status" value="1"/>
</dbReference>
<dbReference type="InterPro" id="IPR051485">
    <property type="entry name" value="SR-CTD_assoc_factor"/>
</dbReference>
<dbReference type="AlphaFoldDB" id="A0AAE1UN79"/>
<keyword evidence="2 3" id="KW-0694">RNA-binding</keyword>
<dbReference type="InterPro" id="IPR000504">
    <property type="entry name" value="RRM_dom"/>
</dbReference>
<feature type="region of interest" description="Disordered" evidence="5">
    <location>
        <begin position="52"/>
        <end position="78"/>
    </location>
</feature>
<protein>
    <recommendedName>
        <fullName evidence="11">U2 snRNP-associated SURP motif-containing protein</fullName>
    </recommendedName>
</protein>
<proteinExistence type="predicted"/>
<dbReference type="EMBL" id="JAVYJV010000068">
    <property type="protein sequence ID" value="KAK4336982.1"/>
    <property type="molecule type" value="Genomic_DNA"/>
</dbReference>
<dbReference type="InterPro" id="IPR006569">
    <property type="entry name" value="CID_dom"/>
</dbReference>
<evidence type="ECO:0000256" key="5">
    <source>
        <dbReference type="SAM" id="MobiDB-lite"/>
    </source>
</evidence>
<feature type="compositionally biased region" description="Basic residues" evidence="5">
    <location>
        <begin position="667"/>
        <end position="683"/>
    </location>
</feature>
<dbReference type="InterPro" id="IPR013170">
    <property type="entry name" value="mRNA_splic_Cwf21_dom"/>
</dbReference>
<dbReference type="SUPFAM" id="SSF109905">
    <property type="entry name" value="Surp module (SWAP domain)"/>
    <property type="match status" value="1"/>
</dbReference>
<dbReference type="InterPro" id="IPR035979">
    <property type="entry name" value="RBD_domain_sf"/>
</dbReference>
<dbReference type="Pfam" id="PF00076">
    <property type="entry name" value="RRM_1"/>
    <property type="match status" value="1"/>
</dbReference>
<dbReference type="PANTHER" id="PTHR23140">
    <property type="entry name" value="RNA PROCESSING PROTEIN LD23810P"/>
    <property type="match status" value="1"/>
</dbReference>
<dbReference type="InterPro" id="IPR008942">
    <property type="entry name" value="ENTH_VHS"/>
</dbReference>
<dbReference type="Gene3D" id="3.30.70.330">
    <property type="match status" value="1"/>
</dbReference>
<dbReference type="PROSITE" id="PS50102">
    <property type="entry name" value="RRM"/>
    <property type="match status" value="1"/>
</dbReference>
<dbReference type="Pfam" id="PF01805">
    <property type="entry name" value="Surp"/>
    <property type="match status" value="1"/>
</dbReference>
<evidence type="ECO:0000313" key="9">
    <source>
        <dbReference type="EMBL" id="KAK4336982.1"/>
    </source>
</evidence>
<feature type="coiled-coil region" evidence="4">
    <location>
        <begin position="595"/>
        <end position="655"/>
    </location>
</feature>
<evidence type="ECO:0000259" key="8">
    <source>
        <dbReference type="PROSITE" id="PS51391"/>
    </source>
</evidence>
<dbReference type="PROSITE" id="PS51391">
    <property type="entry name" value="CID"/>
    <property type="match status" value="1"/>
</dbReference>
<comment type="caution">
    <text evidence="9">The sequence shown here is derived from an EMBL/GenBank/DDBJ whole genome shotgun (WGS) entry which is preliminary data.</text>
</comment>
<gene>
    <name evidence="9" type="ORF">RND71_044172</name>
</gene>
<dbReference type="Pfam" id="PF08312">
    <property type="entry name" value="cwf21"/>
    <property type="match status" value="1"/>
</dbReference>
<dbReference type="CDD" id="cd21370">
    <property type="entry name" value="cwf21_SR140"/>
    <property type="match status" value="1"/>
</dbReference>
<dbReference type="Pfam" id="PF04818">
    <property type="entry name" value="CID"/>
    <property type="match status" value="1"/>
</dbReference>
<dbReference type="SMART" id="SM00582">
    <property type="entry name" value="RPR"/>
    <property type="match status" value="1"/>
</dbReference>
<dbReference type="PROSITE" id="PS50128">
    <property type="entry name" value="SURP"/>
    <property type="match status" value="1"/>
</dbReference>
<dbReference type="GO" id="GO:0003723">
    <property type="term" value="F:RNA binding"/>
    <property type="evidence" value="ECO:0007669"/>
    <property type="project" value="UniProtKB-UniRule"/>
</dbReference>
<dbReference type="InterPro" id="IPR012677">
    <property type="entry name" value="Nucleotide-bd_a/b_plait_sf"/>
</dbReference>
<accession>A0AAE1UN79</accession>
<evidence type="ECO:0000259" key="7">
    <source>
        <dbReference type="PROSITE" id="PS50128"/>
    </source>
</evidence>
<evidence type="ECO:0000259" key="6">
    <source>
        <dbReference type="PROSITE" id="PS50102"/>
    </source>
</evidence>
<dbReference type="Proteomes" id="UP001291623">
    <property type="component" value="Unassembled WGS sequence"/>
</dbReference>
<evidence type="ECO:0000256" key="2">
    <source>
        <dbReference type="ARBA" id="ARBA00022884"/>
    </source>
</evidence>
<dbReference type="GO" id="GO:0005634">
    <property type="term" value="C:nucleus"/>
    <property type="evidence" value="ECO:0007669"/>
    <property type="project" value="TreeGrafter"/>
</dbReference>
<evidence type="ECO:0000256" key="3">
    <source>
        <dbReference type="PROSITE-ProRule" id="PRU00176"/>
    </source>
</evidence>
<evidence type="ECO:0000313" key="10">
    <source>
        <dbReference type="Proteomes" id="UP001291623"/>
    </source>
</evidence>
<dbReference type="GO" id="GO:0006397">
    <property type="term" value="P:mRNA processing"/>
    <property type="evidence" value="ECO:0007669"/>
    <property type="project" value="UniProtKB-KW"/>
</dbReference>
<feature type="region of interest" description="Disordered" evidence="5">
    <location>
        <begin position="663"/>
        <end position="683"/>
    </location>
</feature>
<keyword evidence="1" id="KW-0507">mRNA processing</keyword>
<dbReference type="SUPFAM" id="SSF48464">
    <property type="entry name" value="ENTH/VHS domain"/>
    <property type="match status" value="1"/>
</dbReference>
<dbReference type="InterPro" id="IPR035009">
    <property type="entry name" value="SR140_RRM"/>
</dbReference>
<keyword evidence="10" id="KW-1185">Reference proteome</keyword>
<dbReference type="InterPro" id="IPR000061">
    <property type="entry name" value="Surp"/>
</dbReference>
<sequence>MKAFNIQNRKTSLSKKELEKQKLIEEKEAEAAVLQQFVETFEKPEAGIKTFVKGDTINGPAGDDRNSGSFDTGDPNTTNIYLGNINPKTTENDLMKVFGKYGPLASVKIMWPRTDEERSRNRNCGFVAYMNRKDAERSMKYLCGKEIMGYDMKLGWGKTVPIPPHPVYIPPKLRELTMPPPPSGLPFNAQPDVKDLDKLPPPGTMPLSVLANKENFKEILKNSIVKVVTPSDRSLLCLIHRMVEFVVREGPMFEAMIMNREISNPLFRFLFDNQSSEHIYYRWRLFSVLQGEHHSKWRTESFRMFKDGSMWKPPPLNPFSQGMPEDLIEFSPPAQVDQPIITPSPSRSFKELKDKKGVSLTDKEREIFEDLLRNLSPERQKIQDAMIYCIEHAEAAEEIIDCISESLSLLETPLHKKIARLYLISDILHNCTAKVTNASYYRKGFQAKLTDVFKNLNECYSSIEGRMKAEQFKQRIMNCFKAWKDWALYSSDFLISLQNIFLGLVKSDVSDNADLDGMPIIEDESDLDGVPLEDSESKFKLVSKWETIENSNDKKNSLDQSQDIDLDENIDGVPIDTFEVTKICSKEESSSNSLSSKSLQELDSLKQKLNFLSSEERRAKLREIEVKVLKYQDDLDKSKKKNDNVEELIEDYRKKLIKKCIQENFKKKSSRSRSRSPSKDKKR</sequence>
<feature type="domain" description="CID" evidence="8">
    <location>
        <begin position="360"/>
        <end position="505"/>
    </location>
</feature>
<dbReference type="Gene3D" id="1.25.40.90">
    <property type="match status" value="1"/>
</dbReference>
<dbReference type="SUPFAM" id="SSF54928">
    <property type="entry name" value="RNA-binding domain, RBD"/>
    <property type="match status" value="1"/>
</dbReference>
<dbReference type="Gene3D" id="1.10.10.790">
    <property type="entry name" value="Surp module"/>
    <property type="match status" value="1"/>
</dbReference>